<evidence type="ECO:0000313" key="9">
    <source>
        <dbReference type="EMBL" id="GII77092.1"/>
    </source>
</evidence>
<dbReference type="Gene3D" id="1.20.1250.20">
    <property type="entry name" value="MFS general substrate transporter like domains"/>
    <property type="match status" value="1"/>
</dbReference>
<feature type="domain" description="Major facilitator superfamily (MFS) profile" evidence="8">
    <location>
        <begin position="9"/>
        <end position="417"/>
    </location>
</feature>
<feature type="transmembrane region" description="Helical" evidence="7">
    <location>
        <begin position="46"/>
        <end position="71"/>
    </location>
</feature>
<keyword evidence="6 7" id="KW-0472">Membrane</keyword>
<keyword evidence="2" id="KW-0813">Transport</keyword>
<dbReference type="Pfam" id="PF00083">
    <property type="entry name" value="Sugar_tr"/>
    <property type="match status" value="2"/>
</dbReference>
<evidence type="ECO:0000256" key="1">
    <source>
        <dbReference type="ARBA" id="ARBA00004651"/>
    </source>
</evidence>
<dbReference type="InterPro" id="IPR005828">
    <property type="entry name" value="MFS_sugar_transport-like"/>
</dbReference>
<evidence type="ECO:0000256" key="6">
    <source>
        <dbReference type="ARBA" id="ARBA00023136"/>
    </source>
</evidence>
<dbReference type="PANTHER" id="PTHR43045:SF2">
    <property type="entry name" value="INNER MEMBRANE METABOLITE TRANSPORT PROTEIN YHJE"/>
    <property type="match status" value="1"/>
</dbReference>
<keyword evidence="5 7" id="KW-1133">Transmembrane helix</keyword>
<keyword evidence="10" id="KW-1185">Reference proteome</keyword>
<feature type="transmembrane region" description="Helical" evidence="7">
    <location>
        <begin position="149"/>
        <end position="172"/>
    </location>
</feature>
<dbReference type="GO" id="GO:0005886">
    <property type="term" value="C:plasma membrane"/>
    <property type="evidence" value="ECO:0007669"/>
    <property type="project" value="UniProtKB-SubCell"/>
</dbReference>
<feature type="transmembrane region" description="Helical" evidence="7">
    <location>
        <begin position="230"/>
        <end position="250"/>
    </location>
</feature>
<dbReference type="EMBL" id="BOOU01000032">
    <property type="protein sequence ID" value="GII77092.1"/>
    <property type="molecule type" value="Genomic_DNA"/>
</dbReference>
<organism evidence="9 10">
    <name type="scientific">Sphaerisporangium rufum</name>
    <dbReference type="NCBI Taxonomy" id="1381558"/>
    <lineage>
        <taxon>Bacteria</taxon>
        <taxon>Bacillati</taxon>
        <taxon>Actinomycetota</taxon>
        <taxon>Actinomycetes</taxon>
        <taxon>Streptosporangiales</taxon>
        <taxon>Streptosporangiaceae</taxon>
        <taxon>Sphaerisporangium</taxon>
    </lineage>
</organism>
<feature type="transmembrane region" description="Helical" evidence="7">
    <location>
        <begin position="270"/>
        <end position="291"/>
    </location>
</feature>
<evidence type="ECO:0000256" key="3">
    <source>
        <dbReference type="ARBA" id="ARBA00022475"/>
    </source>
</evidence>
<evidence type="ECO:0000259" key="8">
    <source>
        <dbReference type="PROSITE" id="PS50850"/>
    </source>
</evidence>
<dbReference type="PROSITE" id="PS50850">
    <property type="entry name" value="MFS"/>
    <property type="match status" value="1"/>
</dbReference>
<gene>
    <name evidence="9" type="ORF">Sru01_20740</name>
</gene>
<name>A0A919R4U5_9ACTN</name>
<dbReference type="PANTHER" id="PTHR43045">
    <property type="entry name" value="SHIKIMATE TRANSPORTER"/>
    <property type="match status" value="1"/>
</dbReference>
<comment type="subcellular location">
    <subcellularLocation>
        <location evidence="1">Cell membrane</location>
        <topology evidence="1">Multi-pass membrane protein</topology>
    </subcellularLocation>
</comment>
<dbReference type="Proteomes" id="UP000655287">
    <property type="component" value="Unassembled WGS sequence"/>
</dbReference>
<keyword evidence="3" id="KW-1003">Cell membrane</keyword>
<protein>
    <submittedName>
        <fullName evidence="9">MFS transporter</fullName>
    </submittedName>
</protein>
<dbReference type="AlphaFoldDB" id="A0A919R4U5"/>
<dbReference type="InterPro" id="IPR036259">
    <property type="entry name" value="MFS_trans_sf"/>
</dbReference>
<feature type="transmembrane region" description="Helical" evidence="7">
    <location>
        <begin position="364"/>
        <end position="385"/>
    </location>
</feature>
<accession>A0A919R4U5</accession>
<feature type="transmembrane region" description="Helical" evidence="7">
    <location>
        <begin position="112"/>
        <end position="137"/>
    </location>
</feature>
<dbReference type="GO" id="GO:0022857">
    <property type="term" value="F:transmembrane transporter activity"/>
    <property type="evidence" value="ECO:0007669"/>
    <property type="project" value="InterPro"/>
</dbReference>
<evidence type="ECO:0000256" key="7">
    <source>
        <dbReference type="SAM" id="Phobius"/>
    </source>
</evidence>
<proteinExistence type="predicted"/>
<evidence type="ECO:0000256" key="2">
    <source>
        <dbReference type="ARBA" id="ARBA00022448"/>
    </source>
</evidence>
<sequence>MSTTKARGAGIASFVGTSIEWYDFYIYGTASALVFGRLFFPEASPAAGVMASFATFWVGFLARPLGGIIFGHLGDRLGRKGTLVATLLLMGGATTLVGVLPTYASVGVLAPILLAVLRMVQGIAVGGEWGGAVLIAAEHAGPKRVLYAAFAQQGSPAGSILATAMFALVSLLPDEAFLSYGWRIPFLASAVLLVIGLVIRLRVEESPEFVRMRERREVARLPIAEVLRTAWPLVLLGIGASGVGIASAYFTNTFILSWATTDLGIAKGTMLNVLIIVSVVQFVTQPAGAVLGQRWGAARYMLIAFAALIVCTPITFLMVGTGSPPLVTTGLALSIVFSGTSYAALAGFLAEVFPARIRYTGISLAYQLCGALIGGTTPLIAQALLNWSGTIWWVVAQYIFIILLSMACVTVLHRRAAAARPAPVTTGA</sequence>
<dbReference type="CDD" id="cd17369">
    <property type="entry name" value="MFS_ShiA_like"/>
    <property type="match status" value="1"/>
</dbReference>
<reference evidence="9" key="1">
    <citation type="submission" date="2021-01" db="EMBL/GenBank/DDBJ databases">
        <title>Whole genome shotgun sequence of Sphaerisporangium rufum NBRC 109079.</title>
        <authorList>
            <person name="Komaki H."/>
            <person name="Tamura T."/>
        </authorList>
    </citation>
    <scope>NUCLEOTIDE SEQUENCE</scope>
    <source>
        <strain evidence="9">NBRC 109079</strain>
    </source>
</reference>
<feature type="transmembrane region" description="Helical" evidence="7">
    <location>
        <begin position="21"/>
        <end position="40"/>
    </location>
</feature>
<dbReference type="RefSeq" id="WP_203983828.1">
    <property type="nucleotide sequence ID" value="NZ_BOOU01000032.1"/>
</dbReference>
<feature type="transmembrane region" description="Helical" evidence="7">
    <location>
        <begin position="83"/>
        <end position="106"/>
    </location>
</feature>
<dbReference type="InterPro" id="IPR020846">
    <property type="entry name" value="MFS_dom"/>
</dbReference>
<comment type="caution">
    <text evidence="9">The sequence shown here is derived from an EMBL/GenBank/DDBJ whole genome shotgun (WGS) entry which is preliminary data.</text>
</comment>
<evidence type="ECO:0000256" key="4">
    <source>
        <dbReference type="ARBA" id="ARBA00022692"/>
    </source>
</evidence>
<keyword evidence="4 7" id="KW-0812">Transmembrane</keyword>
<feature type="transmembrane region" description="Helical" evidence="7">
    <location>
        <begin position="184"/>
        <end position="203"/>
    </location>
</feature>
<feature type="transmembrane region" description="Helical" evidence="7">
    <location>
        <begin position="391"/>
        <end position="412"/>
    </location>
</feature>
<evidence type="ECO:0000313" key="10">
    <source>
        <dbReference type="Proteomes" id="UP000655287"/>
    </source>
</evidence>
<feature type="transmembrane region" description="Helical" evidence="7">
    <location>
        <begin position="331"/>
        <end position="352"/>
    </location>
</feature>
<feature type="transmembrane region" description="Helical" evidence="7">
    <location>
        <begin position="298"/>
        <end position="319"/>
    </location>
</feature>
<evidence type="ECO:0000256" key="5">
    <source>
        <dbReference type="ARBA" id="ARBA00022989"/>
    </source>
</evidence>
<dbReference type="SUPFAM" id="SSF103473">
    <property type="entry name" value="MFS general substrate transporter"/>
    <property type="match status" value="1"/>
</dbReference>